<evidence type="ECO:0000256" key="10">
    <source>
        <dbReference type="NCBIfam" id="TIGR00215"/>
    </source>
</evidence>
<evidence type="ECO:0000256" key="3">
    <source>
        <dbReference type="ARBA" id="ARBA00020902"/>
    </source>
</evidence>
<dbReference type="EC" id="2.4.1.182" evidence="2 10"/>
<dbReference type="PANTHER" id="PTHR30372:SF4">
    <property type="entry name" value="LIPID-A-DISACCHARIDE SYNTHASE, MITOCHONDRIAL-RELATED"/>
    <property type="match status" value="1"/>
</dbReference>
<sequence>MKPVKIFISALEYSANLHLLKLLDVFSKKEIPFILYGIFDTEVLKSYKSNFKSNLHNNSQNILNPSSFRVMGFSGILKLIPKFFSIKKELAKLASTSDIALFMDSSSFNIPLIRSIKKHSNNTNHSPHIVYYILPQVWAWKAYRAKILSEICDSLWGILPFECDFYPSNANLHYVGHPLLDSIPFSFKARQNSLKIAFMPGSRKAEIHTLFPIFKTLAKILKNQGKIPLLIIPQTFKDKDLSVIYGDFSDFEVVFDTYAGLKQCAFAFVCSGTATLESTLLGIPTILAYKTRTLDYYIAKALVKLNFIGLANIFLEFYAYKTPKNNPNPKIPPIHPEFLQHCVTPQNLLNAYETFDYTHFFTQKAKLIEYLKHGSAQTCAINLENLIKNLQK</sequence>
<evidence type="ECO:0000256" key="7">
    <source>
        <dbReference type="ARBA" id="ARBA00022679"/>
    </source>
</evidence>
<dbReference type="NCBIfam" id="TIGR00215">
    <property type="entry name" value="lpxB"/>
    <property type="match status" value="1"/>
</dbReference>
<dbReference type="SUPFAM" id="SSF53756">
    <property type="entry name" value="UDP-Glycosyltransferase/glycogen phosphorylase"/>
    <property type="match status" value="1"/>
</dbReference>
<dbReference type="Proteomes" id="UP000233350">
    <property type="component" value="Unassembled WGS sequence"/>
</dbReference>
<dbReference type="GO" id="GO:0005543">
    <property type="term" value="F:phospholipid binding"/>
    <property type="evidence" value="ECO:0007669"/>
    <property type="project" value="TreeGrafter"/>
</dbReference>
<organism evidence="11 12">
    <name type="scientific">Helicobacter winghamensis</name>
    <dbReference type="NCBI Taxonomy" id="157268"/>
    <lineage>
        <taxon>Bacteria</taxon>
        <taxon>Pseudomonadati</taxon>
        <taxon>Campylobacterota</taxon>
        <taxon>Epsilonproteobacteria</taxon>
        <taxon>Campylobacterales</taxon>
        <taxon>Helicobacteraceae</taxon>
        <taxon>Helicobacter</taxon>
    </lineage>
</organism>
<keyword evidence="6" id="KW-0328">Glycosyltransferase</keyword>
<comment type="catalytic activity">
    <reaction evidence="9">
        <text>a lipid X + a UDP-2-N,3-O-bis[(3R)-3-hydroxyacyl]-alpha-D-glucosamine = a lipid A disaccharide + UDP + H(+)</text>
        <dbReference type="Rhea" id="RHEA:67828"/>
        <dbReference type="ChEBI" id="CHEBI:15378"/>
        <dbReference type="ChEBI" id="CHEBI:58223"/>
        <dbReference type="ChEBI" id="CHEBI:137748"/>
        <dbReference type="ChEBI" id="CHEBI:176338"/>
        <dbReference type="ChEBI" id="CHEBI:176343"/>
        <dbReference type="EC" id="2.4.1.182"/>
    </reaction>
</comment>
<dbReference type="PANTHER" id="PTHR30372">
    <property type="entry name" value="LIPID-A-DISACCHARIDE SYNTHASE"/>
    <property type="match status" value="1"/>
</dbReference>
<keyword evidence="8" id="KW-0443">Lipid metabolism</keyword>
<dbReference type="InterPro" id="IPR003835">
    <property type="entry name" value="Glyco_trans_19"/>
</dbReference>
<evidence type="ECO:0000256" key="2">
    <source>
        <dbReference type="ARBA" id="ARBA00012687"/>
    </source>
</evidence>
<keyword evidence="4" id="KW-0444">Lipid biosynthesis</keyword>
<keyword evidence="12" id="KW-1185">Reference proteome</keyword>
<name>A0A2N3PIY6_9HELI</name>
<evidence type="ECO:0000256" key="8">
    <source>
        <dbReference type="ARBA" id="ARBA00023098"/>
    </source>
</evidence>
<accession>A0A2N3PIY6</accession>
<protein>
    <recommendedName>
        <fullName evidence="3 10">Lipid-A-disaccharide synthase</fullName>
        <ecNumber evidence="2 10">2.4.1.182</ecNumber>
    </recommendedName>
</protein>
<evidence type="ECO:0000313" key="12">
    <source>
        <dbReference type="Proteomes" id="UP000233350"/>
    </source>
</evidence>
<dbReference type="EMBL" id="MBPK01000040">
    <property type="protein sequence ID" value="PKT80859.1"/>
    <property type="molecule type" value="Genomic_DNA"/>
</dbReference>
<dbReference type="GO" id="GO:0016020">
    <property type="term" value="C:membrane"/>
    <property type="evidence" value="ECO:0007669"/>
    <property type="project" value="GOC"/>
</dbReference>
<proteinExistence type="predicted"/>
<comment type="function">
    <text evidence="1">Condensation of UDP-2,3-diacylglucosamine and 2,3-diacylglucosamine-1-phosphate to form lipid A disaccharide, a precursor of lipid A, a phosphorylated glycolipid that anchors the lipopolysaccharide to the outer membrane of the cell.</text>
</comment>
<dbReference type="GO" id="GO:0008915">
    <property type="term" value="F:lipid-A-disaccharide synthase activity"/>
    <property type="evidence" value="ECO:0007669"/>
    <property type="project" value="UniProtKB-UniRule"/>
</dbReference>
<reference evidence="11 12" key="1">
    <citation type="submission" date="2016-07" db="EMBL/GenBank/DDBJ databases">
        <title>Detection of Helicobacter winghamensis from caecal content of red fox (Vulpes vulpes).</title>
        <authorList>
            <person name="Zanoni R.G."/>
            <person name="Florio D."/>
            <person name="Caffara M."/>
            <person name="Renzi M."/>
            <person name="Parisi A."/>
            <person name="Pasquali F."/>
            <person name="Manfreda G."/>
        </authorList>
    </citation>
    <scope>NUCLEOTIDE SEQUENCE [LARGE SCALE GENOMIC DNA]</scope>
    <source>
        <strain evidence="11 12">295_13</strain>
    </source>
</reference>
<evidence type="ECO:0000313" key="11">
    <source>
        <dbReference type="EMBL" id="PKT80859.1"/>
    </source>
</evidence>
<keyword evidence="7" id="KW-0808">Transferase</keyword>
<dbReference type="RefSeq" id="WP_006801792.1">
    <property type="nucleotide sequence ID" value="NZ_CABKOI010000021.1"/>
</dbReference>
<dbReference type="Pfam" id="PF02684">
    <property type="entry name" value="LpxB"/>
    <property type="match status" value="1"/>
</dbReference>
<evidence type="ECO:0000256" key="4">
    <source>
        <dbReference type="ARBA" id="ARBA00022516"/>
    </source>
</evidence>
<evidence type="ECO:0000256" key="9">
    <source>
        <dbReference type="ARBA" id="ARBA00048975"/>
    </source>
</evidence>
<keyword evidence="5" id="KW-0441">Lipid A biosynthesis</keyword>
<dbReference type="GeneID" id="97289600"/>
<dbReference type="GO" id="GO:0009245">
    <property type="term" value="P:lipid A biosynthetic process"/>
    <property type="evidence" value="ECO:0007669"/>
    <property type="project" value="UniProtKB-UniRule"/>
</dbReference>
<evidence type="ECO:0000256" key="1">
    <source>
        <dbReference type="ARBA" id="ARBA00002056"/>
    </source>
</evidence>
<comment type="caution">
    <text evidence="11">The sequence shown here is derived from an EMBL/GenBank/DDBJ whole genome shotgun (WGS) entry which is preliminary data.</text>
</comment>
<dbReference type="OrthoDB" id="9801642at2"/>
<dbReference type="AlphaFoldDB" id="A0A2N3PIY6"/>
<evidence type="ECO:0000256" key="5">
    <source>
        <dbReference type="ARBA" id="ARBA00022556"/>
    </source>
</evidence>
<gene>
    <name evidence="11" type="ORF">BCM31_02550</name>
</gene>
<evidence type="ECO:0000256" key="6">
    <source>
        <dbReference type="ARBA" id="ARBA00022676"/>
    </source>
</evidence>
<dbReference type="STRING" id="556267.HWAG_00100"/>